<dbReference type="Pfam" id="PF07627">
    <property type="entry name" value="PSCyt3"/>
    <property type="match status" value="1"/>
</dbReference>
<gene>
    <name evidence="7" type="ORF">V5E97_33100</name>
</gene>
<dbReference type="InterPro" id="IPR013042">
    <property type="entry name" value="DUF1592"/>
</dbReference>
<dbReference type="InterPro" id="IPR011478">
    <property type="entry name" value="DUF1585"/>
</dbReference>
<accession>A0AAU7CDA6</accession>
<dbReference type="EMBL" id="CP155447">
    <property type="protein sequence ID" value="XBH03108.1"/>
    <property type="molecule type" value="Genomic_DNA"/>
</dbReference>
<dbReference type="InterPro" id="IPR011429">
    <property type="entry name" value="Cyt_c_Planctomycete-type"/>
</dbReference>
<feature type="domain" description="DUF1595" evidence="6">
    <location>
        <begin position="999"/>
        <end position="1056"/>
    </location>
</feature>
<evidence type="ECO:0000259" key="6">
    <source>
        <dbReference type="Pfam" id="PF07637"/>
    </source>
</evidence>
<name>A0AAU7CDA6_9BACT</name>
<dbReference type="Pfam" id="PF07635">
    <property type="entry name" value="PSCyt1"/>
    <property type="match status" value="1"/>
</dbReference>
<organism evidence="7">
    <name type="scientific">Singulisphaera sp. Ch08</name>
    <dbReference type="NCBI Taxonomy" id="3120278"/>
    <lineage>
        <taxon>Bacteria</taxon>
        <taxon>Pseudomonadati</taxon>
        <taxon>Planctomycetota</taxon>
        <taxon>Planctomycetia</taxon>
        <taxon>Isosphaerales</taxon>
        <taxon>Isosphaeraceae</taxon>
        <taxon>Singulisphaera</taxon>
    </lineage>
</organism>
<dbReference type="Pfam" id="PF07624">
    <property type="entry name" value="PSD2"/>
    <property type="match status" value="1"/>
</dbReference>
<evidence type="ECO:0000259" key="4">
    <source>
        <dbReference type="Pfam" id="PF07631"/>
    </source>
</evidence>
<proteinExistence type="predicted"/>
<evidence type="ECO:0000259" key="2">
    <source>
        <dbReference type="Pfam" id="PF07626"/>
    </source>
</evidence>
<evidence type="ECO:0000313" key="7">
    <source>
        <dbReference type="EMBL" id="XBH03108.1"/>
    </source>
</evidence>
<reference evidence="7" key="1">
    <citation type="submission" date="2024-05" db="EMBL/GenBank/DDBJ databases">
        <title>Planctomycetes of the genus Singulisphaera possess chitinolytic capabilities.</title>
        <authorList>
            <person name="Ivanova A."/>
        </authorList>
    </citation>
    <scope>NUCLEOTIDE SEQUENCE</scope>
    <source>
        <strain evidence="7">Ch08T</strain>
    </source>
</reference>
<dbReference type="InterPro" id="IPR013043">
    <property type="entry name" value="DUF1595"/>
</dbReference>
<dbReference type="Pfam" id="PF07626">
    <property type="entry name" value="PSD3"/>
    <property type="match status" value="1"/>
</dbReference>
<feature type="domain" description="DUF1585" evidence="1">
    <location>
        <begin position="1333"/>
        <end position="1407"/>
    </location>
</feature>
<dbReference type="InterPro" id="IPR013036">
    <property type="entry name" value="DUF1587"/>
</dbReference>
<evidence type="ECO:0000259" key="1">
    <source>
        <dbReference type="Pfam" id="PF07624"/>
    </source>
</evidence>
<feature type="domain" description="DUF1588" evidence="3">
    <location>
        <begin position="1220"/>
        <end position="1319"/>
    </location>
</feature>
<protein>
    <submittedName>
        <fullName evidence="7">DUF1592 domain-containing protein</fullName>
    </submittedName>
</protein>
<dbReference type="Pfam" id="PF07631">
    <property type="entry name" value="PSD4"/>
    <property type="match status" value="1"/>
</dbReference>
<dbReference type="Pfam" id="PF07637">
    <property type="entry name" value="PSD5"/>
    <property type="match status" value="1"/>
</dbReference>
<dbReference type="RefSeq" id="WP_406695846.1">
    <property type="nucleotide sequence ID" value="NZ_CP155447.1"/>
</dbReference>
<dbReference type="InterPro" id="IPR013039">
    <property type="entry name" value="DUF1588"/>
</dbReference>
<feature type="domain" description="Cytochrome C Planctomycete-type" evidence="5">
    <location>
        <begin position="49"/>
        <end position="96"/>
    </location>
</feature>
<evidence type="ECO:0000259" key="5">
    <source>
        <dbReference type="Pfam" id="PF07635"/>
    </source>
</evidence>
<feature type="domain" description="DUF1592" evidence="4">
    <location>
        <begin position="1068"/>
        <end position="1194"/>
    </location>
</feature>
<sequence length="1419" mass="155532">MGARHAMVLFFLLMIIAPPALGLGDGPRGAELVSKEFETDTLPLVKRYCLECHSAEEQEGDLDLERFTKLDQLRNAPRVWQRVAEMLDNGEMPPKEALQPSDAERARLRGWVRGFLTTEATRRAGDPGRVVLRRLNNAEYTYTLRDLTGVETLEPAREFPTDGAAGEGFTNTGNTLVMSPSLVTKYLDAAKGVAGHAVLLPDGFRFSPGTTARDWTEETLAKIREFYREYTDPRGGGDQVNLQGIVFDTNQGGRLPLDRYFAATIAERQSLTSGAKSIATVAAERELNAKYLGLLWKSLSSSKPSLLLGGLQARWRAAKLEDVPGLVAEVTAWQQGLWKFSSVGHIGKLGGPKAWMEPVSPLSARQEVRFKVPASPDGKDVTLSLVATDTGDGNEHDFVVWSQPKLVAPGRPDLLLKDVRRVASNLATRRDRLFAETTEYLDASAKAEATRGRVDIEDLARARGLDPDALRAWLDYLGIVPAEALALTGHFTEKLTRGGGHDFINGWGRNETPQLLANSSDQHVRIPGNMKPHGVAVHPSSTLRAAVGWLSPVTATVRVEASVTHAHPECGNGVTWSLELRRGSTRRRLAAGIAQGGKERKVGPIEALAIQSGDLLSLAIGPRDGNHSCDLTAIDLRLVEAGEPGRTWDLAADVSGDVLAGNPHADRLGHPGVWHFYAEPDKGGAEAGAVIPAESVLARWQAAKTDDEKRRLADETQRLITSVAPTSKDSPDATLYRQLRSLGGPLLGAILRARPGGVEPEPATIESGWGLDPTTFGKHPNGKSIEAGSLCVQAPAVISFRLPAELAEGAELITTGTLEEATGAEGSVQFDVVAGQPPAVAGLHPSSVKMSLAAGPWTSDNRRVAYSSPIVVNEGSASRKRIEAALDEFRSLFPAALCYSKIVPVDEVVTLTLFHREDEHLSRLMLDDSQKARLDRLWDELHFISRDALTLVDAFAQLMEYASQDADPKVFEPLRLPINERAEAFRRRLVESEPQQVDTLLDFAARAYRRRLTGPEGSQLLDLYKGLRAQKIPHEEAFRLTLARVLVAPSFLYRAEKPVPGAGQGPVSSYELATRLSYFLWSSQPDRELRELAESGKLADPEILASQTRRMLKDDKTRRLATEFACQWLHIADFDQLDEKSERHFPTFLGLRDAMYEESVRFLTGLFQNDGSVLDLLDADYTYLNGPLAEHYGIPLEKKAGAADKPQDWRRVDGIKKYGRGGVLGQATTLAKQSGASRTSPTLRGDWISEVLLGERLPRPPKGIPPIPDDEAATDALTVRQLVEQHASNPKCMVCHERIDPLGFSLEGFDAIGRRREKDLAGRPVDTRSKTKDGAQFEGLMGLTDYLLTVRRESFLNQACRKLLGFALGRSIQLSDKTLIDDMQAALKTNGYRVGSAIEVIVRSRQFREIRGRETADTD</sequence>
<evidence type="ECO:0000259" key="3">
    <source>
        <dbReference type="Pfam" id="PF07627"/>
    </source>
</evidence>
<feature type="domain" description="DUF1587" evidence="2">
    <location>
        <begin position="133"/>
        <end position="198"/>
    </location>
</feature>